<protein>
    <submittedName>
        <fullName evidence="1">Uncharacterized protein</fullName>
    </submittedName>
</protein>
<dbReference type="Proteomes" id="UP000423756">
    <property type="component" value="Unassembled WGS sequence"/>
</dbReference>
<comment type="caution">
    <text evidence="1">The sequence shown here is derived from an EMBL/GenBank/DDBJ whole genome shotgun (WGS) entry which is preliminary data.</text>
</comment>
<dbReference type="AlphaFoldDB" id="A0A7V7NV46"/>
<sequence>MKKYILLGLISSNVLAGHDSGIIDLIELETRNNHQDLQVSFGENKGNKFCSGNDVQYPDNAYLASSENNFDAIYSALLAAYVAQKKVRIETTYDAEQGKRCIIKKVRLL</sequence>
<gene>
    <name evidence="1" type="ORF">F7Q91_09190</name>
</gene>
<reference evidence="1 2" key="1">
    <citation type="submission" date="2019-09" db="EMBL/GenBank/DDBJ databases">
        <title>Draft genome sequences of 48 bacterial type strains from the CCUG.</title>
        <authorList>
            <person name="Tunovic T."/>
            <person name="Pineiro-Iglesias B."/>
            <person name="Unosson C."/>
            <person name="Inganas E."/>
            <person name="Ohlen M."/>
            <person name="Cardew S."/>
            <person name="Jensie-Markopoulos S."/>
            <person name="Salva-Serra F."/>
            <person name="Jaen-Luchoro D."/>
            <person name="Karlsson R."/>
            <person name="Svensson-Stadler L."/>
            <person name="Chun J."/>
            <person name="Moore E."/>
        </authorList>
    </citation>
    <scope>NUCLEOTIDE SEQUENCE [LARGE SCALE GENOMIC DNA]</scope>
    <source>
        <strain evidence="1 2">CCUG 48643</strain>
    </source>
</reference>
<evidence type="ECO:0000313" key="2">
    <source>
        <dbReference type="Proteomes" id="UP000423756"/>
    </source>
</evidence>
<organism evidence="1 2">
    <name type="scientific">Vibrio chagasii</name>
    <dbReference type="NCBI Taxonomy" id="170679"/>
    <lineage>
        <taxon>Bacteria</taxon>
        <taxon>Pseudomonadati</taxon>
        <taxon>Pseudomonadota</taxon>
        <taxon>Gammaproteobacteria</taxon>
        <taxon>Vibrionales</taxon>
        <taxon>Vibrionaceae</taxon>
        <taxon>Vibrio</taxon>
    </lineage>
</organism>
<evidence type="ECO:0000313" key="1">
    <source>
        <dbReference type="EMBL" id="KAB0480288.1"/>
    </source>
</evidence>
<name>A0A7V7NV46_9VIBR</name>
<proteinExistence type="predicted"/>
<dbReference type="RefSeq" id="WP_137407113.1">
    <property type="nucleotide sequence ID" value="NZ_AP025466.1"/>
</dbReference>
<accession>A0A7V7NV46</accession>
<dbReference type="GeneID" id="77343977"/>
<dbReference type="EMBL" id="VZPX01000015">
    <property type="protein sequence ID" value="KAB0480288.1"/>
    <property type="molecule type" value="Genomic_DNA"/>
</dbReference>